<evidence type="ECO:0000256" key="3">
    <source>
        <dbReference type="ARBA" id="ARBA00022448"/>
    </source>
</evidence>
<evidence type="ECO:0000256" key="13">
    <source>
        <dbReference type="PROSITE-ProRule" id="PRU00023"/>
    </source>
</evidence>
<keyword evidence="7 14" id="KW-0851">Voltage-gated channel</keyword>
<keyword evidence="8 14" id="KW-0630">Potassium</keyword>
<comment type="caution">
    <text evidence="14">Lacks conserved residue(s) required for the propagation of feature annotation.</text>
</comment>
<dbReference type="Proteomes" id="UP000653305">
    <property type="component" value="Unassembled WGS sequence"/>
</dbReference>
<evidence type="ECO:0000313" key="18">
    <source>
        <dbReference type="Proteomes" id="UP000653305"/>
    </source>
</evidence>
<dbReference type="SUPFAM" id="SSF48403">
    <property type="entry name" value="Ankyrin repeat"/>
    <property type="match status" value="1"/>
</dbReference>
<dbReference type="InterPro" id="IPR021789">
    <property type="entry name" value="KHA_dom"/>
</dbReference>
<evidence type="ECO:0000259" key="15">
    <source>
        <dbReference type="PROSITE" id="PS50042"/>
    </source>
</evidence>
<evidence type="ECO:0000256" key="2">
    <source>
        <dbReference type="ARBA" id="ARBA00007929"/>
    </source>
</evidence>
<comment type="domain">
    <text evidence="14">The KHA domain (rich in hydrophobic and acidic residues) present in the C-terminal part is likely to be important for tetramerization.</text>
</comment>
<dbReference type="InterPro" id="IPR013099">
    <property type="entry name" value="K_chnl_dom"/>
</dbReference>
<keyword evidence="10 14" id="KW-0406">Ion transport</keyword>
<comment type="domain">
    <text evidence="14">The segment S4 is probably the voltage-sensor and is characterized by a series of positively charged amino acids. The pore-forming region H5 is enclosed by the transmembrane segments S5 and S6 in the Shaker-type (1P/6TM) and contains the GYGD signature motif which seems to be involved in potassium selectivity.</text>
</comment>
<keyword evidence="13" id="KW-0040">ANK repeat</keyword>
<dbReference type="PROSITE" id="PS50088">
    <property type="entry name" value="ANK_REPEAT"/>
    <property type="match status" value="3"/>
</dbReference>
<keyword evidence="5 14" id="KW-0812">Transmembrane</keyword>
<feature type="transmembrane region" description="Helical" evidence="14">
    <location>
        <begin position="7"/>
        <end position="24"/>
    </location>
</feature>
<comment type="caution">
    <text evidence="17">The sequence shown here is derived from an EMBL/GenBank/DDBJ whole genome shotgun (WGS) entry which is preliminary data.</text>
</comment>
<evidence type="ECO:0000256" key="1">
    <source>
        <dbReference type="ARBA" id="ARBA00004141"/>
    </source>
</evidence>
<dbReference type="PROSITE" id="PS50042">
    <property type="entry name" value="CNMP_BINDING_3"/>
    <property type="match status" value="1"/>
</dbReference>
<evidence type="ECO:0000256" key="10">
    <source>
        <dbReference type="ARBA" id="ARBA00023065"/>
    </source>
</evidence>
<evidence type="ECO:0000256" key="12">
    <source>
        <dbReference type="ARBA" id="ARBA00023303"/>
    </source>
</evidence>
<evidence type="ECO:0000313" key="17">
    <source>
        <dbReference type="EMBL" id="GFP93752.1"/>
    </source>
</evidence>
<protein>
    <recommendedName>
        <fullName evidence="14">Potassium channel</fullName>
    </recommendedName>
</protein>
<dbReference type="InterPro" id="IPR045319">
    <property type="entry name" value="KAT/AKT"/>
</dbReference>
<evidence type="ECO:0000256" key="4">
    <source>
        <dbReference type="ARBA" id="ARBA00022538"/>
    </source>
</evidence>
<dbReference type="PROSITE" id="PS50297">
    <property type="entry name" value="ANK_REP_REGION"/>
    <property type="match status" value="2"/>
</dbReference>
<keyword evidence="3 14" id="KW-0813">Transport</keyword>
<dbReference type="SMART" id="SM00100">
    <property type="entry name" value="cNMP"/>
    <property type="match status" value="1"/>
</dbReference>
<dbReference type="Pfam" id="PF07885">
    <property type="entry name" value="Ion_trans_2"/>
    <property type="match status" value="1"/>
</dbReference>
<feature type="repeat" description="ANK" evidence="13">
    <location>
        <begin position="315"/>
        <end position="347"/>
    </location>
</feature>
<dbReference type="GO" id="GO:0005249">
    <property type="term" value="F:voltage-gated potassium channel activity"/>
    <property type="evidence" value="ECO:0007669"/>
    <property type="project" value="UniProtKB-UniRule"/>
</dbReference>
<gene>
    <name evidence="17" type="ORF">PHJA_001519600</name>
</gene>
<comment type="similarity">
    <text evidence="2 14">Belongs to the potassium channel family. Plant (TC 1.A.1.4) subfamily.</text>
</comment>
<evidence type="ECO:0000256" key="14">
    <source>
        <dbReference type="RuleBase" id="RU369015"/>
    </source>
</evidence>
<feature type="domain" description="KHA" evidence="16">
    <location>
        <begin position="555"/>
        <end position="628"/>
    </location>
</feature>
<sequence>MWDKYVISMYLSIVTAVTLGYGDLHPVNTGEMIFDFLYIFYNLALSAYIIGNMTNLIVQATFRTRKFRDTINAASSFAKRNKLPSNLKEQMIAHLSLKYRTNSEGLQQQETLDALPKAIRSSISKYLFYSLLEKVYLFDGVSNDLLFQLVSEMKPEYFPLREDIIMKDEAPTDLYILVNGAVVRFVHSDHLLIVIGELKRGDVCGEIGVLCYRPQLFTVRTKRLSQLLRLNRTALFNILQANVADASMIMNNLLERLKEYKDPQLQEILAYTEHMLAHGRMEVPLSLCFAAARGYDLLLHHLLRRGLDPNEVDSNERNALHLASAKGYLECVLLLLDHGANPNGKDSEGNVPLWDAIVGKHEAVIKVLIDNGATLSSGDVGQYACFAAEEKDIELLKQITEYGGDVTLPNASGTTALHTAICKDNVEAVKFLIEQGADVDKQDMYNTTPRDLANHFGNEEIKALVQTKAETKYEGDKSSKLEASEAPYFRKYSIDTSSVLSFSEVSSSNNRSRRRPSNFQNSLAGIITAGQKQIEGGKCMFSGSGNVGALQNRARVTISCPEKGDTAGKLVLLPESLHELLDLAYQKFGFRPAKIMMKSGYLIEDFSVIRDGDHLILAGEAHATETQG</sequence>
<dbReference type="PANTHER" id="PTHR45743">
    <property type="entry name" value="POTASSIUM CHANNEL AKT1"/>
    <property type="match status" value="1"/>
</dbReference>
<proteinExistence type="inferred from homology"/>
<dbReference type="FunFam" id="2.60.120.10:FF:000074">
    <property type="entry name" value="Potassium channel KAT2"/>
    <property type="match status" value="1"/>
</dbReference>
<comment type="function">
    <text evidence="14">Potassium channel.</text>
</comment>
<dbReference type="SUPFAM" id="SSF51206">
    <property type="entry name" value="cAMP-binding domain-like"/>
    <property type="match status" value="1"/>
</dbReference>
<dbReference type="PANTHER" id="PTHR45743:SF2">
    <property type="entry name" value="POTASSIUM CHANNEL AKT1"/>
    <property type="match status" value="1"/>
</dbReference>
<dbReference type="Pfam" id="PF11834">
    <property type="entry name" value="KHA"/>
    <property type="match status" value="1"/>
</dbReference>
<dbReference type="GO" id="GO:0034702">
    <property type="term" value="C:monoatomic ion channel complex"/>
    <property type="evidence" value="ECO:0007669"/>
    <property type="project" value="UniProtKB-KW"/>
</dbReference>
<dbReference type="InterPro" id="IPR018490">
    <property type="entry name" value="cNMP-bd_dom_sf"/>
</dbReference>
<dbReference type="CDD" id="cd00038">
    <property type="entry name" value="CAP_ED"/>
    <property type="match status" value="1"/>
</dbReference>
<name>A0A830C6J3_9LAMI</name>
<reference evidence="17" key="1">
    <citation type="submission" date="2020-07" db="EMBL/GenBank/DDBJ databases">
        <title>Ethylene signaling mediates host invasion by parasitic plants.</title>
        <authorList>
            <person name="Yoshida S."/>
        </authorList>
    </citation>
    <scope>NUCLEOTIDE SEQUENCE</scope>
    <source>
        <strain evidence="17">Okayama</strain>
    </source>
</reference>
<dbReference type="Pfam" id="PF00027">
    <property type="entry name" value="cNMP_binding"/>
    <property type="match status" value="1"/>
</dbReference>
<comment type="subcellular location">
    <subcellularLocation>
        <location evidence="1 14">Membrane</location>
        <topology evidence="1 14">Multi-pass membrane protein</topology>
    </subcellularLocation>
</comment>
<dbReference type="Pfam" id="PF12796">
    <property type="entry name" value="Ank_2"/>
    <property type="match status" value="2"/>
</dbReference>
<evidence type="ECO:0000256" key="6">
    <source>
        <dbReference type="ARBA" id="ARBA00022826"/>
    </source>
</evidence>
<dbReference type="Gene3D" id="1.25.40.20">
    <property type="entry name" value="Ankyrin repeat-containing domain"/>
    <property type="match status" value="1"/>
</dbReference>
<keyword evidence="11 14" id="KW-0472">Membrane</keyword>
<evidence type="ECO:0000256" key="5">
    <source>
        <dbReference type="ARBA" id="ARBA00022692"/>
    </source>
</evidence>
<feature type="domain" description="Cyclic nucleotide-binding" evidence="15">
    <location>
        <begin position="137"/>
        <end position="256"/>
    </location>
</feature>
<evidence type="ECO:0000259" key="16">
    <source>
        <dbReference type="PROSITE" id="PS51490"/>
    </source>
</evidence>
<keyword evidence="4 14" id="KW-0633">Potassium transport</keyword>
<feature type="repeat" description="ANK" evidence="13">
    <location>
        <begin position="348"/>
        <end position="380"/>
    </location>
</feature>
<evidence type="ECO:0000256" key="11">
    <source>
        <dbReference type="ARBA" id="ARBA00023136"/>
    </source>
</evidence>
<keyword evidence="18" id="KW-1185">Reference proteome</keyword>
<evidence type="ECO:0000256" key="7">
    <source>
        <dbReference type="ARBA" id="ARBA00022882"/>
    </source>
</evidence>
<keyword evidence="6 14" id="KW-0631">Potassium channel</keyword>
<keyword evidence="12 14" id="KW-0407">Ion channel</keyword>
<evidence type="ECO:0000256" key="8">
    <source>
        <dbReference type="ARBA" id="ARBA00022958"/>
    </source>
</evidence>
<comment type="subunit">
    <text evidence="14">The potassium channel is composed of a homo- or heterotetrameric complex of pore-forming subunits.</text>
</comment>
<organism evidence="17 18">
    <name type="scientific">Phtheirospermum japonicum</name>
    <dbReference type="NCBI Taxonomy" id="374723"/>
    <lineage>
        <taxon>Eukaryota</taxon>
        <taxon>Viridiplantae</taxon>
        <taxon>Streptophyta</taxon>
        <taxon>Embryophyta</taxon>
        <taxon>Tracheophyta</taxon>
        <taxon>Spermatophyta</taxon>
        <taxon>Magnoliopsida</taxon>
        <taxon>eudicotyledons</taxon>
        <taxon>Gunneridae</taxon>
        <taxon>Pentapetalae</taxon>
        <taxon>asterids</taxon>
        <taxon>lamiids</taxon>
        <taxon>Lamiales</taxon>
        <taxon>Orobanchaceae</taxon>
        <taxon>Orobanchaceae incertae sedis</taxon>
        <taxon>Phtheirospermum</taxon>
    </lineage>
</organism>
<dbReference type="InterPro" id="IPR014710">
    <property type="entry name" value="RmlC-like_jellyroll"/>
</dbReference>
<dbReference type="InterPro" id="IPR000595">
    <property type="entry name" value="cNMP-bd_dom"/>
</dbReference>
<dbReference type="SMART" id="SM00248">
    <property type="entry name" value="ANK"/>
    <property type="match status" value="4"/>
</dbReference>
<dbReference type="Gene3D" id="1.10.287.70">
    <property type="match status" value="1"/>
</dbReference>
<dbReference type="InterPro" id="IPR036770">
    <property type="entry name" value="Ankyrin_rpt-contain_sf"/>
</dbReference>
<accession>A0A830C6J3</accession>
<feature type="repeat" description="ANK" evidence="13">
    <location>
        <begin position="412"/>
        <end position="444"/>
    </location>
</feature>
<dbReference type="SUPFAM" id="SSF81324">
    <property type="entry name" value="Voltage-gated potassium channels"/>
    <property type="match status" value="1"/>
</dbReference>
<keyword evidence="9 14" id="KW-1133">Transmembrane helix</keyword>
<dbReference type="Gene3D" id="1.10.287.630">
    <property type="entry name" value="Helix hairpin bin"/>
    <property type="match status" value="1"/>
</dbReference>
<dbReference type="InterPro" id="IPR002110">
    <property type="entry name" value="Ankyrin_rpt"/>
</dbReference>
<dbReference type="EMBL" id="BMAC01000323">
    <property type="protein sequence ID" value="GFP93752.1"/>
    <property type="molecule type" value="Genomic_DNA"/>
</dbReference>
<evidence type="ECO:0000256" key="9">
    <source>
        <dbReference type="ARBA" id="ARBA00022989"/>
    </source>
</evidence>
<dbReference type="AlphaFoldDB" id="A0A830C6J3"/>
<feature type="transmembrane region" description="Helical" evidence="14">
    <location>
        <begin position="36"/>
        <end position="58"/>
    </location>
</feature>
<dbReference type="Gene3D" id="2.60.120.10">
    <property type="entry name" value="Jelly Rolls"/>
    <property type="match status" value="1"/>
</dbReference>
<dbReference type="OrthoDB" id="426293at2759"/>
<dbReference type="PROSITE" id="PS51490">
    <property type="entry name" value="KHA"/>
    <property type="match status" value="1"/>
</dbReference>